<gene>
    <name evidence="3" type="ORF">DYI25_14840</name>
</gene>
<name>A0A944GYN1_9BACI</name>
<evidence type="ECO:0000256" key="1">
    <source>
        <dbReference type="SAM" id="SignalP"/>
    </source>
</evidence>
<evidence type="ECO:0000313" key="3">
    <source>
        <dbReference type="EMBL" id="MBS8265701.1"/>
    </source>
</evidence>
<dbReference type="Gene3D" id="3.40.50.1110">
    <property type="entry name" value="SGNH hydrolase"/>
    <property type="match status" value="1"/>
</dbReference>
<keyword evidence="4" id="KW-1185">Reference proteome</keyword>
<dbReference type="EMBL" id="QTKX01000002">
    <property type="protein sequence ID" value="MBS8265701.1"/>
    <property type="molecule type" value="Genomic_DNA"/>
</dbReference>
<dbReference type="AlphaFoldDB" id="A0A944GYN1"/>
<feature type="domain" description="SGNH hydrolase-type esterase" evidence="2">
    <location>
        <begin position="37"/>
        <end position="225"/>
    </location>
</feature>
<dbReference type="PANTHER" id="PTHR30383">
    <property type="entry name" value="THIOESTERASE 1/PROTEASE 1/LYSOPHOSPHOLIPASE L1"/>
    <property type="match status" value="1"/>
</dbReference>
<sequence>MIYTKKIASLFLTGTLLVGLPGGVFAKQENKVVDLTVLGDSLAAGSTPYKKEGKGYGEFLKERFEQSQYTGELDNHGVPGYFSWQLLNDVRTKDDVRQSIQHAEVIVMDIGANDLLKALYTNDLELVQVALGKVQNNLSLILKTIDELNPDADVYVMGYYNPFPYYPEEQQASLMPMLKELNKVIEEVSEVNGDTFVTTEKVIAKHYEDYLPNPADIHLSEEGYKTVAMEFWKAIDENLE</sequence>
<accession>A0A944GYN1</accession>
<comment type="caution">
    <text evidence="3">The sequence shown here is derived from an EMBL/GenBank/DDBJ whole genome shotgun (WGS) entry which is preliminary data.</text>
</comment>
<feature type="chain" id="PRO_5037506797" description="SGNH hydrolase-type esterase domain-containing protein" evidence="1">
    <location>
        <begin position="27"/>
        <end position="240"/>
    </location>
</feature>
<feature type="signal peptide" evidence="1">
    <location>
        <begin position="1"/>
        <end position="26"/>
    </location>
</feature>
<protein>
    <recommendedName>
        <fullName evidence="2">SGNH hydrolase-type esterase domain-containing protein</fullName>
    </recommendedName>
</protein>
<organism evidence="3 4">
    <name type="scientific">Mesobacillus boroniphilus</name>
    <dbReference type="NCBI Taxonomy" id="308892"/>
    <lineage>
        <taxon>Bacteria</taxon>
        <taxon>Bacillati</taxon>
        <taxon>Bacillota</taxon>
        <taxon>Bacilli</taxon>
        <taxon>Bacillales</taxon>
        <taxon>Bacillaceae</taxon>
        <taxon>Mesobacillus</taxon>
    </lineage>
</organism>
<dbReference type="SUPFAM" id="SSF52266">
    <property type="entry name" value="SGNH hydrolase"/>
    <property type="match status" value="1"/>
</dbReference>
<dbReference type="GO" id="GO:0004622">
    <property type="term" value="F:phosphatidylcholine lysophospholipase activity"/>
    <property type="evidence" value="ECO:0007669"/>
    <property type="project" value="TreeGrafter"/>
</dbReference>
<keyword evidence="1" id="KW-0732">Signal</keyword>
<dbReference type="PANTHER" id="PTHR30383:SF5">
    <property type="entry name" value="SGNH HYDROLASE-TYPE ESTERASE DOMAIN-CONTAINING PROTEIN"/>
    <property type="match status" value="1"/>
</dbReference>
<evidence type="ECO:0000259" key="2">
    <source>
        <dbReference type="Pfam" id="PF13472"/>
    </source>
</evidence>
<proteinExistence type="predicted"/>
<reference evidence="3 4" key="1">
    <citation type="journal article" date="2021" name="Microorganisms">
        <title>Bacterial Dimethylsulfoniopropionate Biosynthesis in the East China Sea.</title>
        <authorList>
            <person name="Liu J."/>
            <person name="Zhang Y."/>
            <person name="Liu J."/>
            <person name="Zhong H."/>
            <person name="Williams B.T."/>
            <person name="Zheng Y."/>
            <person name="Curson A.R.J."/>
            <person name="Sun C."/>
            <person name="Sun H."/>
            <person name="Song D."/>
            <person name="Wagner Mackenzie B."/>
            <person name="Bermejo Martinez A."/>
            <person name="Todd J.D."/>
            <person name="Zhang X.H."/>
        </authorList>
    </citation>
    <scope>NUCLEOTIDE SEQUENCE [LARGE SCALE GENOMIC DNA]</scope>
    <source>
        <strain evidence="3 4">ESS08</strain>
    </source>
</reference>
<dbReference type="InterPro" id="IPR036514">
    <property type="entry name" value="SGNH_hydro_sf"/>
</dbReference>
<dbReference type="InterPro" id="IPR013830">
    <property type="entry name" value="SGNH_hydro"/>
</dbReference>
<dbReference type="RefSeq" id="WP_213370245.1">
    <property type="nucleotide sequence ID" value="NZ_QTKX01000002.1"/>
</dbReference>
<dbReference type="Pfam" id="PF13472">
    <property type="entry name" value="Lipase_GDSL_2"/>
    <property type="match status" value="1"/>
</dbReference>
<dbReference type="Proteomes" id="UP000761411">
    <property type="component" value="Unassembled WGS sequence"/>
</dbReference>
<evidence type="ECO:0000313" key="4">
    <source>
        <dbReference type="Proteomes" id="UP000761411"/>
    </source>
</evidence>
<dbReference type="InterPro" id="IPR051532">
    <property type="entry name" value="Ester_Hydrolysis_Enzymes"/>
</dbReference>